<feature type="compositionally biased region" description="Gly residues" evidence="1">
    <location>
        <begin position="25"/>
        <end position="34"/>
    </location>
</feature>
<accession>A0ABQ9UTY9</accession>
<feature type="non-terminal residue" evidence="2">
    <location>
        <position position="1"/>
    </location>
</feature>
<proteinExistence type="predicted"/>
<feature type="compositionally biased region" description="Low complexity" evidence="1">
    <location>
        <begin position="15"/>
        <end position="24"/>
    </location>
</feature>
<evidence type="ECO:0000256" key="1">
    <source>
        <dbReference type="SAM" id="MobiDB-lite"/>
    </source>
</evidence>
<protein>
    <submittedName>
        <fullName evidence="2">Uncharacterized protein</fullName>
    </submittedName>
</protein>
<keyword evidence="3" id="KW-1185">Reference proteome</keyword>
<sequence>RRPHPGALRAGAVCSGARSAPPGGAARGGSGRGGAALLRHSRERGSWAQAPPPHVPRAQGR</sequence>
<reference evidence="2 3" key="1">
    <citation type="submission" date="2023-05" db="EMBL/GenBank/DDBJ databases">
        <title>B98-5 Cell Line De Novo Hybrid Assembly: An Optical Mapping Approach.</title>
        <authorList>
            <person name="Kananen K."/>
            <person name="Auerbach J.A."/>
            <person name="Kautto E."/>
            <person name="Blachly J.S."/>
        </authorList>
    </citation>
    <scope>NUCLEOTIDE SEQUENCE [LARGE SCALE GENOMIC DNA]</scope>
    <source>
        <strain evidence="2">B95-8</strain>
        <tissue evidence="2">Cell line</tissue>
    </source>
</reference>
<feature type="non-terminal residue" evidence="2">
    <location>
        <position position="61"/>
    </location>
</feature>
<evidence type="ECO:0000313" key="3">
    <source>
        <dbReference type="Proteomes" id="UP001266305"/>
    </source>
</evidence>
<name>A0ABQ9UTY9_SAGOE</name>
<dbReference type="Proteomes" id="UP001266305">
    <property type="component" value="Unassembled WGS sequence"/>
</dbReference>
<organism evidence="2 3">
    <name type="scientific">Saguinus oedipus</name>
    <name type="common">Cotton-top tamarin</name>
    <name type="synonym">Oedipomidas oedipus</name>
    <dbReference type="NCBI Taxonomy" id="9490"/>
    <lineage>
        <taxon>Eukaryota</taxon>
        <taxon>Metazoa</taxon>
        <taxon>Chordata</taxon>
        <taxon>Craniata</taxon>
        <taxon>Vertebrata</taxon>
        <taxon>Euteleostomi</taxon>
        <taxon>Mammalia</taxon>
        <taxon>Eutheria</taxon>
        <taxon>Euarchontoglires</taxon>
        <taxon>Primates</taxon>
        <taxon>Haplorrhini</taxon>
        <taxon>Platyrrhini</taxon>
        <taxon>Cebidae</taxon>
        <taxon>Callitrichinae</taxon>
        <taxon>Saguinus</taxon>
    </lineage>
</organism>
<comment type="caution">
    <text evidence="2">The sequence shown here is derived from an EMBL/GenBank/DDBJ whole genome shotgun (WGS) entry which is preliminary data.</text>
</comment>
<feature type="region of interest" description="Disordered" evidence="1">
    <location>
        <begin position="1"/>
        <end position="61"/>
    </location>
</feature>
<evidence type="ECO:0000313" key="2">
    <source>
        <dbReference type="EMBL" id="KAK2100559.1"/>
    </source>
</evidence>
<gene>
    <name evidence="2" type="ORF">P7K49_021907</name>
</gene>
<dbReference type="EMBL" id="JASSZA010000010">
    <property type="protein sequence ID" value="KAK2100559.1"/>
    <property type="molecule type" value="Genomic_DNA"/>
</dbReference>